<feature type="compositionally biased region" description="Acidic residues" evidence="2">
    <location>
        <begin position="344"/>
        <end position="357"/>
    </location>
</feature>
<keyword evidence="4" id="KW-1185">Reference proteome</keyword>
<dbReference type="GO" id="GO:0015074">
    <property type="term" value="P:DNA integration"/>
    <property type="evidence" value="ECO:0007669"/>
    <property type="project" value="InterPro"/>
</dbReference>
<name>A0A4Z2EW40_9TELE</name>
<dbReference type="EMBL" id="SRLO01002393">
    <property type="protein sequence ID" value="TNN33003.1"/>
    <property type="molecule type" value="Genomic_DNA"/>
</dbReference>
<sequence>MKESVEACFQLEMVEVPTVSEDYAAYQKGIRPTLKQAENATSKVSRVRSFLFHLSAGKSDLTSWAFLNDMPAITKACRPRRNDIHGVIRAVQMAVKNLARPIVTHQLKVKAKKMGNIVSRESLRRCQERARVVIPELLTRMEDEGYDDLRDDFYGYILAFIISIYGHRPGVLTNMTVSEVVAAKAARLLPTETGYVITIDEHKTNRDFGGAQIFLTFQEFSWLERWLEVRKRLGSKSKRVFITRGGRPLKNLVRYMQTVWAHMGLPGRPTFTDLRTAVLGHVRNIHNETNRDQLARFMCHSTSTADRFYSLVLDRSQAMELRGHFDEVTSSSTTFQDQDSGESAAEEEDAEEMEENNNDVNIGVCHSK</sequence>
<evidence type="ECO:0000313" key="4">
    <source>
        <dbReference type="Proteomes" id="UP000314294"/>
    </source>
</evidence>
<dbReference type="InterPro" id="IPR013762">
    <property type="entry name" value="Integrase-like_cat_sf"/>
</dbReference>
<dbReference type="AlphaFoldDB" id="A0A4Z2EW40"/>
<evidence type="ECO:0000313" key="3">
    <source>
        <dbReference type="EMBL" id="TNN33003.1"/>
    </source>
</evidence>
<evidence type="ECO:0000256" key="1">
    <source>
        <dbReference type="ARBA" id="ARBA00023172"/>
    </source>
</evidence>
<accession>A0A4Z2EW40</accession>
<dbReference type="Proteomes" id="UP000314294">
    <property type="component" value="Unassembled WGS sequence"/>
</dbReference>
<evidence type="ECO:0000256" key="2">
    <source>
        <dbReference type="SAM" id="MobiDB-lite"/>
    </source>
</evidence>
<dbReference type="GO" id="GO:0003677">
    <property type="term" value="F:DNA binding"/>
    <property type="evidence" value="ECO:0007669"/>
    <property type="project" value="InterPro"/>
</dbReference>
<dbReference type="OrthoDB" id="8964969at2759"/>
<protein>
    <recommendedName>
        <fullName evidence="5">Tyr recombinase domain-containing protein</fullName>
    </recommendedName>
</protein>
<proteinExistence type="predicted"/>
<organism evidence="3 4">
    <name type="scientific">Liparis tanakae</name>
    <name type="common">Tanaka's snailfish</name>
    <dbReference type="NCBI Taxonomy" id="230148"/>
    <lineage>
        <taxon>Eukaryota</taxon>
        <taxon>Metazoa</taxon>
        <taxon>Chordata</taxon>
        <taxon>Craniata</taxon>
        <taxon>Vertebrata</taxon>
        <taxon>Euteleostomi</taxon>
        <taxon>Actinopterygii</taxon>
        <taxon>Neopterygii</taxon>
        <taxon>Teleostei</taxon>
        <taxon>Neoteleostei</taxon>
        <taxon>Acanthomorphata</taxon>
        <taxon>Eupercaria</taxon>
        <taxon>Perciformes</taxon>
        <taxon>Cottioidei</taxon>
        <taxon>Cottales</taxon>
        <taxon>Liparidae</taxon>
        <taxon>Liparis</taxon>
    </lineage>
</organism>
<dbReference type="InterPro" id="IPR011010">
    <property type="entry name" value="DNA_brk_join_enz"/>
</dbReference>
<gene>
    <name evidence="3" type="ORF">EYF80_056838</name>
</gene>
<evidence type="ECO:0008006" key="5">
    <source>
        <dbReference type="Google" id="ProtNLM"/>
    </source>
</evidence>
<dbReference type="SUPFAM" id="SSF56349">
    <property type="entry name" value="DNA breaking-rejoining enzymes"/>
    <property type="match status" value="1"/>
</dbReference>
<dbReference type="Gene3D" id="1.10.443.10">
    <property type="entry name" value="Intergrase catalytic core"/>
    <property type="match status" value="1"/>
</dbReference>
<comment type="caution">
    <text evidence="3">The sequence shown here is derived from an EMBL/GenBank/DDBJ whole genome shotgun (WGS) entry which is preliminary data.</text>
</comment>
<feature type="region of interest" description="Disordered" evidence="2">
    <location>
        <begin position="329"/>
        <end position="368"/>
    </location>
</feature>
<reference evidence="3 4" key="1">
    <citation type="submission" date="2019-03" db="EMBL/GenBank/DDBJ databases">
        <title>First draft genome of Liparis tanakae, snailfish: a comprehensive survey of snailfish specific genes.</title>
        <authorList>
            <person name="Kim W."/>
            <person name="Song I."/>
            <person name="Jeong J.-H."/>
            <person name="Kim D."/>
            <person name="Kim S."/>
            <person name="Ryu S."/>
            <person name="Song J.Y."/>
            <person name="Lee S.K."/>
        </authorList>
    </citation>
    <scope>NUCLEOTIDE SEQUENCE [LARGE SCALE GENOMIC DNA]</scope>
    <source>
        <tissue evidence="3">Muscle</tissue>
    </source>
</reference>
<dbReference type="GO" id="GO:0006310">
    <property type="term" value="P:DNA recombination"/>
    <property type="evidence" value="ECO:0007669"/>
    <property type="project" value="UniProtKB-KW"/>
</dbReference>
<keyword evidence="1" id="KW-0233">DNA recombination</keyword>